<gene>
    <name evidence="2" type="ORF">PRELSG_1016500</name>
</gene>
<evidence type="ECO:0000313" key="2">
    <source>
        <dbReference type="EMBL" id="CRH00511.1"/>
    </source>
</evidence>
<proteinExistence type="predicted"/>
<dbReference type="RefSeq" id="XP_028533514.1">
    <property type="nucleotide sequence ID" value="XM_028677090.1"/>
</dbReference>
<dbReference type="VEuPathDB" id="PlasmoDB:PRELSG_1016500"/>
<keyword evidence="1" id="KW-0175">Coiled coil</keyword>
<keyword evidence="3" id="KW-1185">Reference proteome</keyword>
<dbReference type="GeneID" id="39736631"/>
<reference evidence="2 3" key="1">
    <citation type="submission" date="2015-04" db="EMBL/GenBank/DDBJ databases">
        <authorList>
            <consortium name="Pathogen Informatics"/>
        </authorList>
    </citation>
    <scope>NUCLEOTIDE SEQUENCE [LARGE SCALE GENOMIC DNA]</scope>
    <source>
        <strain evidence="2 3">SGS1</strain>
    </source>
</reference>
<dbReference type="OMA" id="HAYNIIN"/>
<evidence type="ECO:0000313" key="3">
    <source>
        <dbReference type="Proteomes" id="UP000220158"/>
    </source>
</evidence>
<feature type="coiled-coil region" evidence="1">
    <location>
        <begin position="24"/>
        <end position="51"/>
    </location>
</feature>
<protein>
    <submittedName>
        <fullName evidence="2">Uncharacterized protein</fullName>
    </submittedName>
</protein>
<dbReference type="KEGG" id="prel:PRELSG_1016500"/>
<sequence>MSSLKKKKQDILWEKKWRNLIHQKAIKEEMNKQLKASLERQKQEEEEKECTFKPQTLWNQSFKKTISFVDEFFVKLKPYIEQQQAYLNQLKELEYEDEIFSQKVKEELRIMLSKAVDKEIMETIIEGYKGVRTRGMNKVKREKLDILSKMIKLEREYNCFMARENVDKKDLEECGFDCDLAAKLRNDILKESLCPNSLRDFAKIRQEINNVLEDELKIRENKNTLNEINNEHQLNKENCYIAGSNENDSNIISEENVDINNDKVLNNKSSNHTEINEKNKYNLKNTNNIVRITNENNNTRHTSKVYILSEAERNINIQHPINEPIYNHKCIHSANKEEKNDFNQKIYDPYIEEKNEIFVPHNQNNLKKWDYTNLYNFNKQDLEKNTYNEKKYEHNNKNIYLNSNYMKILRNEDANKYVSSLQKDINSMNVIILNNNKNEKNSNSSINNLEEGNIVNYINKNHVFANENNINTNNFKQVHKSYFISKNDNNIPKNIDINILKKEKPKNIIESKNTYFPQNKNKNGVFLGDVKYTLQNNKNIYLGEYENKNTRYIDKNAYNIKNNNNFYDIYSNNNKNEQIIYNKNSFYASDINDQKKNVPLTIATKEESPYTTYVNKEDYENKQLFKNKPILNKIIGNFPIYQSIS</sequence>
<dbReference type="OrthoDB" id="383414at2759"/>
<dbReference type="AlphaFoldDB" id="A0A1J1HA83"/>
<organism evidence="2 3">
    <name type="scientific">Plasmodium relictum</name>
    <dbReference type="NCBI Taxonomy" id="85471"/>
    <lineage>
        <taxon>Eukaryota</taxon>
        <taxon>Sar</taxon>
        <taxon>Alveolata</taxon>
        <taxon>Apicomplexa</taxon>
        <taxon>Aconoidasida</taxon>
        <taxon>Haemosporida</taxon>
        <taxon>Plasmodiidae</taxon>
        <taxon>Plasmodium</taxon>
        <taxon>Plasmodium (Haemamoeba)</taxon>
    </lineage>
</organism>
<dbReference type="EMBL" id="LN835305">
    <property type="protein sequence ID" value="CRH00511.1"/>
    <property type="molecule type" value="Genomic_DNA"/>
</dbReference>
<evidence type="ECO:0000256" key="1">
    <source>
        <dbReference type="SAM" id="Coils"/>
    </source>
</evidence>
<name>A0A1J1HA83_PLARL</name>
<accession>A0A1J1HA83</accession>
<dbReference type="Proteomes" id="UP000220158">
    <property type="component" value="Chromosome 10"/>
</dbReference>